<dbReference type="Gene3D" id="3.40.50.300">
    <property type="entry name" value="P-loop containing nucleotide triphosphate hydrolases"/>
    <property type="match status" value="2"/>
</dbReference>
<dbReference type="PROSITE" id="PS00211">
    <property type="entry name" value="ABC_TRANSPORTER_1"/>
    <property type="match status" value="1"/>
</dbReference>
<proteinExistence type="predicted"/>
<dbReference type="PANTHER" id="PTHR43790">
    <property type="entry name" value="CARBOHYDRATE TRANSPORT ATP-BINDING PROTEIN MG119-RELATED"/>
    <property type="match status" value="1"/>
</dbReference>
<organism evidence="6 7">
    <name type="scientific">Streptacidiphilus jeojiensis</name>
    <dbReference type="NCBI Taxonomy" id="3229225"/>
    <lineage>
        <taxon>Bacteria</taxon>
        <taxon>Bacillati</taxon>
        <taxon>Actinomycetota</taxon>
        <taxon>Actinomycetes</taxon>
        <taxon>Kitasatosporales</taxon>
        <taxon>Streptomycetaceae</taxon>
        <taxon>Streptacidiphilus</taxon>
    </lineage>
</organism>
<comment type="caution">
    <text evidence="6">The sequence shown here is derived from an EMBL/GenBank/DDBJ whole genome shotgun (WGS) entry which is preliminary data.</text>
</comment>
<dbReference type="SMART" id="SM00382">
    <property type="entry name" value="AAA"/>
    <property type="match status" value="2"/>
</dbReference>
<dbReference type="Pfam" id="PF00005">
    <property type="entry name" value="ABC_tran"/>
    <property type="match status" value="2"/>
</dbReference>
<keyword evidence="4 6" id="KW-0067">ATP-binding</keyword>
<sequence>MTAEHFAGPGGPGAVPRLQVTGVSKTFGSNRALHEVSLEVAAGEIHGLIGQNGCGKSTLTKILTGYHAADPGGSILVDGRSLRQPVRPLDARAHGVGVVHQSLGLVDDRTVVENLRLGRFRAHGVARHIAWRHEREQARAVLERLGRPLPLQALVGSLSEEERATVAIARALQDTQDGRGVVVFDESTRSLTRAALEAFYAMLDDVVATGTSVLLISHSLEEVLAATDRVTVLRDGRTVASGLRTADLSEADLVHALLGRALDGAGARKPADPDRPVVEIRAVAGKGVQEAGLDIARGEIVGVTGLTGAGHEELPYLLTGVRTAEQGTVSIDGRAVRLAGLDCAGAIEAGIVLVPEGRERQGLALELSVSENLVLPQRGGPGRRALSRLDRSQDRELVAEWVRTLDIRPPRPELNVGQLSGGNQQKVLLAKWLATRPQLLVLHEPTQAVDVGARHAIAEAIRAAADAGCAVLVAGSDENELAVLCDRVLVFRDGRIAEELTDDVPAERIVQAIYRDAVRRPLRRSRVPQRTRRT</sequence>
<keyword evidence="7" id="KW-1185">Reference proteome</keyword>
<accession>A0ABV6XQQ4</accession>
<name>A0ABV6XQQ4_9ACTN</name>
<reference evidence="6 7" key="1">
    <citation type="submission" date="2024-06" db="EMBL/GenBank/DDBJ databases">
        <authorList>
            <person name="Lee S.D."/>
        </authorList>
    </citation>
    <scope>NUCLEOTIDE SEQUENCE [LARGE SCALE GENOMIC DNA]</scope>
    <source>
        <strain evidence="6 7">N1-10</strain>
    </source>
</reference>
<evidence type="ECO:0000313" key="6">
    <source>
        <dbReference type="EMBL" id="MFC1440603.1"/>
    </source>
</evidence>
<dbReference type="InterPro" id="IPR003439">
    <property type="entry name" value="ABC_transporter-like_ATP-bd"/>
</dbReference>
<keyword evidence="3" id="KW-0547">Nucleotide-binding</keyword>
<dbReference type="Proteomes" id="UP001592581">
    <property type="component" value="Unassembled WGS sequence"/>
</dbReference>
<dbReference type="InterPro" id="IPR017871">
    <property type="entry name" value="ABC_transporter-like_CS"/>
</dbReference>
<dbReference type="CDD" id="cd03215">
    <property type="entry name" value="ABC_Carb_Monos_II"/>
    <property type="match status" value="1"/>
</dbReference>
<evidence type="ECO:0000259" key="5">
    <source>
        <dbReference type="PROSITE" id="PS50893"/>
    </source>
</evidence>
<dbReference type="InterPro" id="IPR027417">
    <property type="entry name" value="P-loop_NTPase"/>
</dbReference>
<dbReference type="RefSeq" id="WP_380566081.1">
    <property type="nucleotide sequence ID" value="NZ_JBEUKS010000007.1"/>
</dbReference>
<keyword evidence="2" id="KW-0677">Repeat</keyword>
<dbReference type="InterPro" id="IPR050107">
    <property type="entry name" value="ABC_carbohydrate_import_ATPase"/>
</dbReference>
<dbReference type="PROSITE" id="PS50893">
    <property type="entry name" value="ABC_TRANSPORTER_2"/>
    <property type="match status" value="2"/>
</dbReference>
<protein>
    <submittedName>
        <fullName evidence="6">Sugar ABC transporter ATP-binding protein</fullName>
    </submittedName>
</protein>
<feature type="domain" description="ABC transporter" evidence="5">
    <location>
        <begin position="272"/>
        <end position="518"/>
    </location>
</feature>
<dbReference type="EMBL" id="JBEUKS010000007">
    <property type="protein sequence ID" value="MFC1440603.1"/>
    <property type="molecule type" value="Genomic_DNA"/>
</dbReference>
<keyword evidence="1" id="KW-0813">Transport</keyword>
<feature type="domain" description="ABC transporter" evidence="5">
    <location>
        <begin position="18"/>
        <end position="260"/>
    </location>
</feature>
<dbReference type="PANTHER" id="PTHR43790:SF9">
    <property type="entry name" value="GALACTOFURANOSE TRANSPORTER ATP-BINDING PROTEIN YTFR"/>
    <property type="match status" value="1"/>
</dbReference>
<dbReference type="SUPFAM" id="SSF52540">
    <property type="entry name" value="P-loop containing nucleoside triphosphate hydrolases"/>
    <property type="match status" value="2"/>
</dbReference>
<evidence type="ECO:0000256" key="3">
    <source>
        <dbReference type="ARBA" id="ARBA00022741"/>
    </source>
</evidence>
<dbReference type="CDD" id="cd03216">
    <property type="entry name" value="ABC_Carb_Monos_I"/>
    <property type="match status" value="1"/>
</dbReference>
<dbReference type="GO" id="GO:0005524">
    <property type="term" value="F:ATP binding"/>
    <property type="evidence" value="ECO:0007669"/>
    <property type="project" value="UniProtKB-KW"/>
</dbReference>
<dbReference type="InterPro" id="IPR003593">
    <property type="entry name" value="AAA+_ATPase"/>
</dbReference>
<gene>
    <name evidence="6" type="ORF">ABUW04_20300</name>
</gene>
<evidence type="ECO:0000256" key="2">
    <source>
        <dbReference type="ARBA" id="ARBA00022737"/>
    </source>
</evidence>
<evidence type="ECO:0000256" key="1">
    <source>
        <dbReference type="ARBA" id="ARBA00022448"/>
    </source>
</evidence>
<evidence type="ECO:0000256" key="4">
    <source>
        <dbReference type="ARBA" id="ARBA00022840"/>
    </source>
</evidence>
<evidence type="ECO:0000313" key="7">
    <source>
        <dbReference type="Proteomes" id="UP001592581"/>
    </source>
</evidence>